<evidence type="ECO:0000256" key="2">
    <source>
        <dbReference type="PIRSR" id="PIRSR640198-3"/>
    </source>
</evidence>
<dbReference type="InterPro" id="IPR036597">
    <property type="entry name" value="Fido-like_dom_sf"/>
</dbReference>
<dbReference type="Pfam" id="PF02661">
    <property type="entry name" value="Fic"/>
    <property type="match status" value="1"/>
</dbReference>
<dbReference type="SUPFAM" id="SSF140931">
    <property type="entry name" value="Fic-like"/>
    <property type="match status" value="1"/>
</dbReference>
<reference evidence="5" key="1">
    <citation type="submission" date="2017-09" db="EMBL/GenBank/DDBJ databases">
        <title>Depth-based differentiation of microbial function through sediment-hosted aquifers and enrichment of novel symbionts in the deep terrestrial subsurface.</title>
        <authorList>
            <person name="Probst A.J."/>
            <person name="Ladd B."/>
            <person name="Jarett J.K."/>
            <person name="Geller-Mcgrath D.E."/>
            <person name="Sieber C.M.K."/>
            <person name="Emerson J.B."/>
            <person name="Anantharaman K."/>
            <person name="Thomas B.C."/>
            <person name="Malmstrom R."/>
            <person name="Stieglmeier M."/>
            <person name="Klingl A."/>
            <person name="Woyke T."/>
            <person name="Ryan C.M."/>
            <person name="Banfield J.F."/>
        </authorList>
    </citation>
    <scope>NUCLEOTIDE SEQUENCE [LARGE SCALE GENOMIC DNA]</scope>
</reference>
<feature type="site" description="Important for autoinhibition of adenylyltransferase activity" evidence="2">
    <location>
        <position position="55"/>
    </location>
</feature>
<dbReference type="Proteomes" id="UP000231282">
    <property type="component" value="Unassembled WGS sequence"/>
</dbReference>
<gene>
    <name evidence="4" type="ORF">COT63_02465</name>
</gene>
<dbReference type="PANTHER" id="PTHR13504:SF38">
    <property type="entry name" value="FIDO DOMAIN-CONTAINING PROTEIN"/>
    <property type="match status" value="1"/>
</dbReference>
<dbReference type="AlphaFoldDB" id="A0A2H0WQM5"/>
<accession>A0A2H0WQM5</accession>
<dbReference type="InterPro" id="IPR003812">
    <property type="entry name" value="Fido"/>
</dbReference>
<dbReference type="InterPro" id="IPR036388">
    <property type="entry name" value="WH-like_DNA-bd_sf"/>
</dbReference>
<feature type="active site" evidence="1">
    <location>
        <position position="194"/>
    </location>
</feature>
<protein>
    <recommendedName>
        <fullName evidence="3">Fido domain-containing protein</fullName>
    </recommendedName>
</protein>
<dbReference type="Gene3D" id="1.10.10.10">
    <property type="entry name" value="Winged helix-like DNA-binding domain superfamily/Winged helix DNA-binding domain"/>
    <property type="match status" value="1"/>
</dbReference>
<evidence type="ECO:0000313" key="5">
    <source>
        <dbReference type="Proteomes" id="UP000231282"/>
    </source>
</evidence>
<dbReference type="InterPro" id="IPR040198">
    <property type="entry name" value="Fido_containing"/>
</dbReference>
<dbReference type="PROSITE" id="PS51459">
    <property type="entry name" value="FIDO"/>
    <property type="match status" value="1"/>
</dbReference>
<name>A0A2H0WQM5_9BACT</name>
<organism evidence="4 5">
    <name type="scientific">Candidatus Shapirobacteria bacterium CG09_land_8_20_14_0_10_38_17</name>
    <dbReference type="NCBI Taxonomy" id="1974884"/>
    <lineage>
        <taxon>Bacteria</taxon>
        <taxon>Candidatus Shapironibacteriota</taxon>
    </lineage>
</organism>
<feature type="domain" description="Fido" evidence="3">
    <location>
        <begin position="109"/>
        <end position="261"/>
    </location>
</feature>
<dbReference type="PANTHER" id="PTHR13504">
    <property type="entry name" value="FIDO DOMAIN-CONTAINING PROTEIN DDB_G0283145"/>
    <property type="match status" value="1"/>
</dbReference>
<dbReference type="Gene3D" id="1.10.3290.10">
    <property type="entry name" value="Fido-like domain"/>
    <property type="match status" value="1"/>
</dbReference>
<evidence type="ECO:0000256" key="1">
    <source>
        <dbReference type="PIRSR" id="PIRSR640198-1"/>
    </source>
</evidence>
<proteinExistence type="predicted"/>
<evidence type="ECO:0000313" key="4">
    <source>
        <dbReference type="EMBL" id="PIS14956.1"/>
    </source>
</evidence>
<sequence>MYFPKFTITTEILKNIGAIEAARALINNAPLIPSYEKSFQEEAVLRTVHFGTHIEGNELSLSQAANVIAGQNILAGRRDVQEVINYRRVVDFIDQLGKKLKDNRSRSWYREEDLKQIHYLVTDRILSAERCGRYRKTQVVVRSPSGEVVFKAPPSIEVPYLIKSFFSFLNSKKGRSIHPVLRAGIAHYALVAIHPFVEGNGRTARAFANLVLFAEGYDIRRLFSLEEYFDKNLNDYYLSLKQTSDQVSDLDSRDLTSWLEFFSYALAIELSQVREQIERLSVDGKLKKKLGGKQVPLAPRQVKLMEYINDQGGITMAAARAVIPMVSEDTVLRELQDLREKGIIRKVGRTKGAKYILR</sequence>
<evidence type="ECO:0000259" key="3">
    <source>
        <dbReference type="PROSITE" id="PS51459"/>
    </source>
</evidence>
<comment type="caution">
    <text evidence="4">The sequence shown here is derived from an EMBL/GenBank/DDBJ whole genome shotgun (WGS) entry which is preliminary data.</text>
</comment>
<dbReference type="EMBL" id="PEZH01000050">
    <property type="protein sequence ID" value="PIS14956.1"/>
    <property type="molecule type" value="Genomic_DNA"/>
</dbReference>